<dbReference type="SUPFAM" id="SSF52833">
    <property type="entry name" value="Thioredoxin-like"/>
    <property type="match status" value="1"/>
</dbReference>
<evidence type="ECO:0000259" key="6">
    <source>
        <dbReference type="PROSITE" id="PS51352"/>
    </source>
</evidence>
<feature type="binding site" evidence="3">
    <location>
        <position position="190"/>
    </location>
    <ligand>
        <name>Cu cation</name>
        <dbReference type="ChEBI" id="CHEBI:23378"/>
    </ligand>
</feature>
<dbReference type="AlphaFoldDB" id="U3GJM6"/>
<keyword evidence="8" id="KW-1185">Reference proteome</keyword>
<evidence type="ECO:0000313" key="8">
    <source>
        <dbReference type="Proteomes" id="UP000006054"/>
    </source>
</evidence>
<dbReference type="PANTHER" id="PTHR12151">
    <property type="entry name" value="ELECTRON TRANSPORT PROTIN SCO1/SENC FAMILY MEMBER"/>
    <property type="match status" value="1"/>
</dbReference>
<keyword evidence="5" id="KW-0732">Signal</keyword>
<keyword evidence="3" id="KW-0479">Metal-binding</keyword>
<evidence type="ECO:0000256" key="5">
    <source>
        <dbReference type="SAM" id="SignalP"/>
    </source>
</evidence>
<feature type="binding site" evidence="3">
    <location>
        <position position="104"/>
    </location>
    <ligand>
        <name>Cu cation</name>
        <dbReference type="ChEBI" id="CHEBI:23378"/>
    </ligand>
</feature>
<proteinExistence type="inferred from homology"/>
<dbReference type="CDD" id="cd02968">
    <property type="entry name" value="SCO"/>
    <property type="match status" value="1"/>
</dbReference>
<dbReference type="EMBL" id="CP003345">
    <property type="protein sequence ID" value="AFM03458.1"/>
    <property type="molecule type" value="Genomic_DNA"/>
</dbReference>
<dbReference type="PATRIC" id="fig|880071.3.peg.988"/>
<dbReference type="PANTHER" id="PTHR12151:SF25">
    <property type="entry name" value="LINALOOL DEHYDRATASE_ISOMERASE DOMAIN-CONTAINING PROTEIN"/>
    <property type="match status" value="1"/>
</dbReference>
<dbReference type="GO" id="GO:0046872">
    <property type="term" value="F:metal ion binding"/>
    <property type="evidence" value="ECO:0007669"/>
    <property type="project" value="UniProtKB-KW"/>
</dbReference>
<keyword evidence="2 3" id="KW-0186">Copper</keyword>
<comment type="similarity">
    <text evidence="1">Belongs to the SCO1/2 family.</text>
</comment>
<feature type="domain" description="Thioredoxin" evidence="6">
    <location>
        <begin position="40"/>
        <end position="228"/>
    </location>
</feature>
<evidence type="ECO:0000313" key="7">
    <source>
        <dbReference type="EMBL" id="AFM03458.1"/>
    </source>
</evidence>
<dbReference type="Proteomes" id="UP000006054">
    <property type="component" value="Chromosome"/>
</dbReference>
<sequence length="229" mass="26628" precursor="true">MYQIVFLMCLLISNNFIFASCQNKEKNKQEEDTNTTQKINLPFYNTPDFTPIFLDNKAEIPTKIPHTISDFSFLNQDSSLITEKAIEGKIHVADFIFTYCGSICPVMTENFQLVEKQFLEDENVVFLSYSVTPWVDKPHILKAYKERKGIKKQNWHFLTGDKTAIYDLARKSYFAEEDIGFAKDSTEFLHTEHFILVDKNKRIRGIYNGTLPLEMKQLAKDILDLKEGE</sequence>
<dbReference type="PROSITE" id="PS51352">
    <property type="entry name" value="THIOREDOXIN_2"/>
    <property type="match status" value="1"/>
</dbReference>
<evidence type="ECO:0000256" key="2">
    <source>
        <dbReference type="ARBA" id="ARBA00023008"/>
    </source>
</evidence>
<keyword evidence="4" id="KW-1015">Disulfide bond</keyword>
<dbReference type="InterPro" id="IPR013766">
    <property type="entry name" value="Thioredoxin_domain"/>
</dbReference>
<dbReference type="HOGENOM" id="CLU_050131_2_0_10"/>
<dbReference type="OrthoDB" id="9811998at2"/>
<dbReference type="InterPro" id="IPR003782">
    <property type="entry name" value="SCO1/SenC"/>
</dbReference>
<protein>
    <submittedName>
        <fullName evidence="7">Uncharacterized protein SCO1/SenC/PrrC, involved in biogenesis of respiratory and photosynthetic systems</fullName>
    </submittedName>
</protein>
<dbReference type="Pfam" id="PF02630">
    <property type="entry name" value="SCO1-SenC"/>
    <property type="match status" value="1"/>
</dbReference>
<dbReference type="STRING" id="880071.Fleli_1011"/>
<feature type="binding site" evidence="3">
    <location>
        <position position="100"/>
    </location>
    <ligand>
        <name>Cu cation</name>
        <dbReference type="ChEBI" id="CHEBI:23378"/>
    </ligand>
</feature>
<feature type="disulfide bond" description="Redox-active" evidence="4">
    <location>
        <begin position="100"/>
        <end position="104"/>
    </location>
</feature>
<organism evidence="7 8">
    <name type="scientific">Bernardetia litoralis (strain ATCC 23117 / DSM 6794 / NBRC 15988 / NCIMB 1366 / Fx l1 / Sio-4)</name>
    <name type="common">Flexibacter litoralis</name>
    <dbReference type="NCBI Taxonomy" id="880071"/>
    <lineage>
        <taxon>Bacteria</taxon>
        <taxon>Pseudomonadati</taxon>
        <taxon>Bacteroidota</taxon>
        <taxon>Cytophagia</taxon>
        <taxon>Cytophagales</taxon>
        <taxon>Bernardetiaceae</taxon>
        <taxon>Bernardetia</taxon>
    </lineage>
</organism>
<accession>U3GJM6</accession>
<evidence type="ECO:0000256" key="1">
    <source>
        <dbReference type="ARBA" id="ARBA00010996"/>
    </source>
</evidence>
<feature type="chain" id="PRO_5004642967" evidence="5">
    <location>
        <begin position="20"/>
        <end position="229"/>
    </location>
</feature>
<reference evidence="8" key="1">
    <citation type="submission" date="2012-06" db="EMBL/GenBank/DDBJ databases">
        <title>The complete genome of Flexibacter litoralis DSM 6794.</title>
        <authorList>
            <person name="Lucas S."/>
            <person name="Copeland A."/>
            <person name="Lapidus A."/>
            <person name="Glavina del Rio T."/>
            <person name="Dalin E."/>
            <person name="Tice H."/>
            <person name="Bruce D."/>
            <person name="Goodwin L."/>
            <person name="Pitluck S."/>
            <person name="Peters L."/>
            <person name="Ovchinnikova G."/>
            <person name="Lu M."/>
            <person name="Kyrpides N."/>
            <person name="Mavromatis K."/>
            <person name="Ivanova N."/>
            <person name="Brettin T."/>
            <person name="Detter J.C."/>
            <person name="Han C."/>
            <person name="Larimer F."/>
            <person name="Land M."/>
            <person name="Hauser L."/>
            <person name="Markowitz V."/>
            <person name="Cheng J.-F."/>
            <person name="Hugenholtz P."/>
            <person name="Woyke T."/>
            <person name="Wu D."/>
            <person name="Spring S."/>
            <person name="Lang E."/>
            <person name="Kopitz M."/>
            <person name="Brambilla E."/>
            <person name="Klenk H.-P."/>
            <person name="Eisen J.A."/>
        </authorList>
    </citation>
    <scope>NUCLEOTIDE SEQUENCE [LARGE SCALE GENOMIC DNA]</scope>
    <source>
        <strain evidence="8">ATCC 23117 / DSM 6794 / NBRC 15988 / NCIMB 1366 / Sio-4</strain>
    </source>
</reference>
<evidence type="ECO:0000256" key="3">
    <source>
        <dbReference type="PIRSR" id="PIRSR603782-1"/>
    </source>
</evidence>
<dbReference type="InterPro" id="IPR036249">
    <property type="entry name" value="Thioredoxin-like_sf"/>
</dbReference>
<feature type="signal peptide" evidence="5">
    <location>
        <begin position="1"/>
        <end position="19"/>
    </location>
</feature>
<evidence type="ECO:0000256" key="4">
    <source>
        <dbReference type="PIRSR" id="PIRSR603782-2"/>
    </source>
</evidence>
<gene>
    <name evidence="7" type="ordered locus">Fleli_1011</name>
</gene>
<dbReference type="Gene3D" id="3.40.30.10">
    <property type="entry name" value="Glutaredoxin"/>
    <property type="match status" value="1"/>
</dbReference>
<dbReference type="eggNOG" id="COG1999">
    <property type="taxonomic scope" value="Bacteria"/>
</dbReference>
<dbReference type="KEGG" id="fli:Fleli_1011"/>
<name>U3GJM6_BERLS</name>